<comment type="subcellular location">
    <subcellularLocation>
        <location evidence="1">Cell membrane</location>
        <topology evidence="1">Multi-pass membrane protein</topology>
    </subcellularLocation>
</comment>
<evidence type="ECO:0000256" key="3">
    <source>
        <dbReference type="ARBA" id="ARBA00022692"/>
    </source>
</evidence>
<name>A0A2W5TIH1_CERSP</name>
<feature type="transmembrane region" description="Helical" evidence="6">
    <location>
        <begin position="128"/>
        <end position="146"/>
    </location>
</feature>
<evidence type="ECO:0000256" key="1">
    <source>
        <dbReference type="ARBA" id="ARBA00004651"/>
    </source>
</evidence>
<evidence type="ECO:0000256" key="2">
    <source>
        <dbReference type="ARBA" id="ARBA00022475"/>
    </source>
</evidence>
<evidence type="ECO:0000313" key="8">
    <source>
        <dbReference type="Proteomes" id="UP000248975"/>
    </source>
</evidence>
<evidence type="ECO:0008006" key="9">
    <source>
        <dbReference type="Google" id="ProtNLM"/>
    </source>
</evidence>
<dbReference type="AlphaFoldDB" id="A0A2W5TIH1"/>
<sequence length="215" mass="22118">MTLPLAQFFTVWAFLGVNIASPGPNVLNTIATSMGSGRAAGMGSAIAVGAGVALWCVSMSMGMAALFAAIPVLETALTLVAAGLLFWFSQRYLRVAWSARHGGLALPRGADGLDFATGFRRSLLVNVLNPKALASWLAILTFFPVATASPADIALLCAGAVGVAIALHSLYALVFSTPIAARLYLRAGAVLSLGAGIFFSVFALRLVMEILGGCG</sequence>
<evidence type="ECO:0000313" key="7">
    <source>
        <dbReference type="EMBL" id="PZQ95487.1"/>
    </source>
</evidence>
<dbReference type="PANTHER" id="PTHR30086:SF19">
    <property type="entry name" value="THREONINE EFFLUX PROTEIN"/>
    <property type="match status" value="1"/>
</dbReference>
<comment type="caution">
    <text evidence="7">The sequence shown here is derived from an EMBL/GenBank/DDBJ whole genome shotgun (WGS) entry which is preliminary data.</text>
</comment>
<dbReference type="Pfam" id="PF01810">
    <property type="entry name" value="LysE"/>
    <property type="match status" value="1"/>
</dbReference>
<feature type="transmembrane region" description="Helical" evidence="6">
    <location>
        <begin position="153"/>
        <end position="171"/>
    </location>
</feature>
<feature type="transmembrane region" description="Helical" evidence="6">
    <location>
        <begin position="38"/>
        <end position="57"/>
    </location>
</feature>
<accession>A0A2W5TIH1</accession>
<evidence type="ECO:0000256" key="4">
    <source>
        <dbReference type="ARBA" id="ARBA00022989"/>
    </source>
</evidence>
<dbReference type="EMBL" id="QFQS01000007">
    <property type="protein sequence ID" value="PZQ95487.1"/>
    <property type="molecule type" value="Genomic_DNA"/>
</dbReference>
<dbReference type="InterPro" id="IPR001123">
    <property type="entry name" value="LeuE-type"/>
</dbReference>
<keyword evidence="3 6" id="KW-0812">Transmembrane</keyword>
<dbReference type="GO" id="GO:0005886">
    <property type="term" value="C:plasma membrane"/>
    <property type="evidence" value="ECO:0007669"/>
    <property type="project" value="UniProtKB-SubCell"/>
</dbReference>
<evidence type="ECO:0000256" key="5">
    <source>
        <dbReference type="ARBA" id="ARBA00023136"/>
    </source>
</evidence>
<keyword evidence="4 6" id="KW-1133">Transmembrane helix</keyword>
<keyword evidence="2" id="KW-1003">Cell membrane</keyword>
<dbReference type="GO" id="GO:0015171">
    <property type="term" value="F:amino acid transmembrane transporter activity"/>
    <property type="evidence" value="ECO:0007669"/>
    <property type="project" value="TreeGrafter"/>
</dbReference>
<proteinExistence type="predicted"/>
<evidence type="ECO:0000256" key="6">
    <source>
        <dbReference type="SAM" id="Phobius"/>
    </source>
</evidence>
<keyword evidence="5 6" id="KW-0472">Membrane</keyword>
<gene>
    <name evidence="7" type="ORF">DI533_19450</name>
</gene>
<organism evidence="7 8">
    <name type="scientific">Cereibacter sphaeroides</name>
    <name type="common">Rhodobacter sphaeroides</name>
    <dbReference type="NCBI Taxonomy" id="1063"/>
    <lineage>
        <taxon>Bacteria</taxon>
        <taxon>Pseudomonadati</taxon>
        <taxon>Pseudomonadota</taxon>
        <taxon>Alphaproteobacteria</taxon>
        <taxon>Rhodobacterales</taxon>
        <taxon>Paracoccaceae</taxon>
        <taxon>Cereibacter</taxon>
    </lineage>
</organism>
<dbReference type="PANTHER" id="PTHR30086">
    <property type="entry name" value="ARGININE EXPORTER PROTEIN ARGO"/>
    <property type="match status" value="1"/>
</dbReference>
<feature type="transmembrane region" description="Helical" evidence="6">
    <location>
        <begin position="64"/>
        <end position="88"/>
    </location>
</feature>
<protein>
    <recommendedName>
        <fullName evidence="9">LysE family translocator</fullName>
    </recommendedName>
</protein>
<reference evidence="7 8" key="1">
    <citation type="submission" date="2017-08" db="EMBL/GenBank/DDBJ databases">
        <title>Infants hospitalized years apart are colonized by the same room-sourced microbial strains.</title>
        <authorList>
            <person name="Brooks B."/>
            <person name="Olm M.R."/>
            <person name="Firek B.A."/>
            <person name="Baker R."/>
            <person name="Thomas B.C."/>
            <person name="Morowitz M.J."/>
            <person name="Banfield J.F."/>
        </authorList>
    </citation>
    <scope>NUCLEOTIDE SEQUENCE [LARGE SCALE GENOMIC DNA]</scope>
    <source>
        <strain evidence="7">S2_003_000_R2_11</strain>
    </source>
</reference>
<dbReference type="Proteomes" id="UP000248975">
    <property type="component" value="Unassembled WGS sequence"/>
</dbReference>
<feature type="transmembrane region" description="Helical" evidence="6">
    <location>
        <begin position="183"/>
        <end position="207"/>
    </location>
</feature>